<gene>
    <name evidence="1" type="ORF">RHS03_07992</name>
</gene>
<accession>A0A8H7LU34</accession>
<reference evidence="1" key="1">
    <citation type="submission" date="2020-09" db="EMBL/GenBank/DDBJ databases">
        <title>Comparative genome analyses of four rice-infecting Rhizoctonia solani isolates reveal extensive enrichment of homogalacturonan modification genes.</title>
        <authorList>
            <person name="Lee D.-Y."/>
            <person name="Jeon J."/>
            <person name="Kim K.-T."/>
            <person name="Cheong K."/>
            <person name="Song H."/>
            <person name="Choi G."/>
            <person name="Ko J."/>
            <person name="Opiyo S.O."/>
            <person name="Zuo S."/>
            <person name="Madhav S."/>
            <person name="Lee Y.-H."/>
            <person name="Wang G.-L."/>
        </authorList>
    </citation>
    <scope>NUCLEOTIDE SEQUENCE</scope>
    <source>
        <strain evidence="1">AG1-IA WGL</strain>
    </source>
</reference>
<evidence type="ECO:0000313" key="2">
    <source>
        <dbReference type="Proteomes" id="UP000602905"/>
    </source>
</evidence>
<dbReference type="EMBL" id="JACYCD010000369">
    <property type="protein sequence ID" value="KAF8695619.1"/>
    <property type="molecule type" value="Genomic_DNA"/>
</dbReference>
<protein>
    <submittedName>
        <fullName evidence="1">Uncharacterized protein</fullName>
    </submittedName>
</protein>
<sequence>MVSFRLFTCIVPFAITMGTMVCAVPLVGSRLSVLPRSVYIAFMGQTAGYATNYLSFFLRLEGLGKSLSSDSTSASSGDTFHNIMAEATSVCSSHSVDLDSDSKAIAFHHFHELFAGMANACTVLVERPTFDAIKTPLMMVDNDTSQFVRACSNAANLNISESVQDVDTGNLAKCFPKTAKLVHFEE</sequence>
<proteinExistence type="predicted"/>
<organism evidence="1 2">
    <name type="scientific">Rhizoctonia solani</name>
    <dbReference type="NCBI Taxonomy" id="456999"/>
    <lineage>
        <taxon>Eukaryota</taxon>
        <taxon>Fungi</taxon>
        <taxon>Dikarya</taxon>
        <taxon>Basidiomycota</taxon>
        <taxon>Agaricomycotina</taxon>
        <taxon>Agaricomycetes</taxon>
        <taxon>Cantharellales</taxon>
        <taxon>Ceratobasidiaceae</taxon>
        <taxon>Rhizoctonia</taxon>
    </lineage>
</organism>
<name>A0A8H7LU34_9AGAM</name>
<dbReference type="AlphaFoldDB" id="A0A8H7LU34"/>
<feature type="non-terminal residue" evidence="1">
    <location>
        <position position="1"/>
    </location>
</feature>
<dbReference type="Proteomes" id="UP000602905">
    <property type="component" value="Unassembled WGS sequence"/>
</dbReference>
<dbReference type="OrthoDB" id="5956066at2759"/>
<evidence type="ECO:0000313" key="1">
    <source>
        <dbReference type="EMBL" id="KAF8695619.1"/>
    </source>
</evidence>
<comment type="caution">
    <text evidence="1">The sequence shown here is derived from an EMBL/GenBank/DDBJ whole genome shotgun (WGS) entry which is preliminary data.</text>
</comment>